<keyword evidence="5 9" id="KW-1133">Transmembrane helix</keyword>
<feature type="transmembrane region" description="Helical" evidence="9">
    <location>
        <begin position="279"/>
        <end position="300"/>
    </location>
</feature>
<evidence type="ECO:0000256" key="7">
    <source>
        <dbReference type="ARBA" id="ARBA00023136"/>
    </source>
</evidence>
<keyword evidence="4" id="KW-0677">Repeat</keyword>
<evidence type="ECO:0000313" key="10">
    <source>
        <dbReference type="EMBL" id="BAM82041.1"/>
    </source>
</evidence>
<feature type="transmembrane region" description="Helical" evidence="9">
    <location>
        <begin position="137"/>
        <end position="160"/>
    </location>
</feature>
<keyword evidence="11" id="KW-1185">Reference proteome</keyword>
<evidence type="ECO:0000256" key="5">
    <source>
        <dbReference type="ARBA" id="ARBA00022989"/>
    </source>
</evidence>
<dbReference type="EMBL" id="AP006499">
    <property type="protein sequence ID" value="BAM82041.1"/>
    <property type="molecule type" value="Genomic_DNA"/>
</dbReference>
<dbReference type="Gene3D" id="1.10.3080.10">
    <property type="entry name" value="Clc chloride channel"/>
    <property type="match status" value="1"/>
</dbReference>
<evidence type="ECO:0000313" key="11">
    <source>
        <dbReference type="Proteomes" id="UP000007014"/>
    </source>
</evidence>
<proteinExistence type="predicted"/>
<accession>M1UVK6</accession>
<comment type="subcellular location">
    <subcellularLocation>
        <location evidence="1">Membrane</location>
        <topology evidence="1">Multi-pass membrane protein</topology>
    </subcellularLocation>
</comment>
<evidence type="ECO:0000256" key="9">
    <source>
        <dbReference type="SAM" id="Phobius"/>
    </source>
</evidence>
<reference evidence="10 11" key="1">
    <citation type="journal article" date="2004" name="Nature">
        <title>Genome sequence of the ultrasmall unicellular red alga Cyanidioschyzon merolae 10D.</title>
        <authorList>
            <person name="Matsuzaki M."/>
            <person name="Misumi O."/>
            <person name="Shin-i T."/>
            <person name="Maruyama S."/>
            <person name="Takahara M."/>
            <person name="Miyagishima S."/>
            <person name="Mori T."/>
            <person name="Nishida K."/>
            <person name="Yagisawa F."/>
            <person name="Nishida K."/>
            <person name="Yoshida Y."/>
            <person name="Nishimura Y."/>
            <person name="Nakao S."/>
            <person name="Kobayashi T."/>
            <person name="Momoyama Y."/>
            <person name="Higashiyama T."/>
            <person name="Minoda A."/>
            <person name="Sano M."/>
            <person name="Nomoto H."/>
            <person name="Oishi K."/>
            <person name="Hayashi H."/>
            <person name="Ohta F."/>
            <person name="Nishizaka S."/>
            <person name="Haga S."/>
            <person name="Miura S."/>
            <person name="Morishita T."/>
            <person name="Kabeya Y."/>
            <person name="Terasawa K."/>
            <person name="Suzuki Y."/>
            <person name="Ishii Y."/>
            <person name="Asakawa S."/>
            <person name="Takano H."/>
            <person name="Ohta N."/>
            <person name="Kuroiwa H."/>
            <person name="Tanaka K."/>
            <person name="Shimizu N."/>
            <person name="Sugano S."/>
            <person name="Sato N."/>
            <person name="Nozaki H."/>
            <person name="Ogasawara N."/>
            <person name="Kohara Y."/>
            <person name="Kuroiwa T."/>
        </authorList>
    </citation>
    <scope>NUCLEOTIDE SEQUENCE [LARGE SCALE GENOMIC DNA]</scope>
    <source>
        <strain evidence="10 11">10D</strain>
    </source>
</reference>
<evidence type="ECO:0000256" key="6">
    <source>
        <dbReference type="ARBA" id="ARBA00023065"/>
    </source>
</evidence>
<dbReference type="GeneID" id="16996573"/>
<keyword evidence="8" id="KW-0868">Chloride</keyword>
<feature type="transmembrane region" description="Helical" evidence="9">
    <location>
        <begin position="95"/>
        <end position="117"/>
    </location>
</feature>
<dbReference type="Proteomes" id="UP000007014">
    <property type="component" value="Chromosome 17"/>
</dbReference>
<dbReference type="OMA" id="NYWRAFV"/>
<feature type="transmembrane region" description="Helical" evidence="9">
    <location>
        <begin position="358"/>
        <end position="375"/>
    </location>
</feature>
<dbReference type="SUPFAM" id="SSF54631">
    <property type="entry name" value="CBS-domain pair"/>
    <property type="match status" value="1"/>
</dbReference>
<feature type="transmembrane region" description="Helical" evidence="9">
    <location>
        <begin position="320"/>
        <end position="338"/>
    </location>
</feature>
<dbReference type="TCDB" id="2.A.49.2.9">
    <property type="family name" value="the chloride carrier/channel (clc) family"/>
</dbReference>
<keyword evidence="2" id="KW-0813">Transport</keyword>
<dbReference type="InterPro" id="IPR046342">
    <property type="entry name" value="CBS_dom_sf"/>
</dbReference>
<evidence type="ECO:0000256" key="3">
    <source>
        <dbReference type="ARBA" id="ARBA00022692"/>
    </source>
</evidence>
<dbReference type="InterPro" id="IPR001807">
    <property type="entry name" value="ClC"/>
</dbReference>
<dbReference type="CDD" id="cd04591">
    <property type="entry name" value="CBS_pair_voltage-gated_CLC_euk_bac"/>
    <property type="match status" value="1"/>
</dbReference>
<dbReference type="KEGG" id="cme:CYME_CMQ133C"/>
<evidence type="ECO:0000256" key="4">
    <source>
        <dbReference type="ARBA" id="ARBA00022737"/>
    </source>
</evidence>
<dbReference type="GO" id="GO:0005247">
    <property type="term" value="F:voltage-gated chloride channel activity"/>
    <property type="evidence" value="ECO:0007669"/>
    <property type="project" value="TreeGrafter"/>
</dbReference>
<dbReference type="SMR" id="M1UVK6"/>
<feature type="transmembrane region" description="Helical" evidence="9">
    <location>
        <begin position="461"/>
        <end position="484"/>
    </location>
</feature>
<feature type="transmembrane region" description="Helical" evidence="9">
    <location>
        <begin position="490"/>
        <end position="511"/>
    </location>
</feature>
<name>M1UVK6_CYAM1</name>
<organism evidence="10 11">
    <name type="scientific">Cyanidioschyzon merolae (strain NIES-3377 / 10D)</name>
    <name type="common">Unicellular red alga</name>
    <dbReference type="NCBI Taxonomy" id="280699"/>
    <lineage>
        <taxon>Eukaryota</taxon>
        <taxon>Rhodophyta</taxon>
        <taxon>Bangiophyceae</taxon>
        <taxon>Cyanidiales</taxon>
        <taxon>Cyanidiaceae</taxon>
        <taxon>Cyanidioschyzon</taxon>
    </lineage>
</organism>
<keyword evidence="6" id="KW-0406">Ion transport</keyword>
<evidence type="ECO:0000256" key="8">
    <source>
        <dbReference type="ARBA" id="ARBA00023214"/>
    </source>
</evidence>
<evidence type="ECO:0000256" key="2">
    <source>
        <dbReference type="ARBA" id="ARBA00022448"/>
    </source>
</evidence>
<dbReference type="Gramene" id="CMQ133CT">
    <property type="protein sequence ID" value="CMQ133CT"/>
    <property type="gene ID" value="CMQ133C"/>
</dbReference>
<dbReference type="InterPro" id="IPR050970">
    <property type="entry name" value="Cl_channel_volt-gated"/>
</dbReference>
<sequence length="715" mass="78082">MSSKITGTLEVDYGLLDSMGNLARHPTPVGTRASESSQQISLEETESGLRLAPYDTGFDANERSYGSVSPRDAYRCWNALGSCTPRGSLMYLLRLVCFLTLLGVTAALFIFAVDLAVHGLEELRMKISRLAGRFAGYILYVVSGVALCLLSTFWCAVLSTEAEGSGLPQMKSILSGFYDKMRSALELRVLFAKALGLICAIGGGLPVGWEGPNVHIACIIAHQFYRLGVFKELCTDRALRLQTLAAACAVGLASSFGAPLGGVLYSIETIASFYLVQAFWKGVLSALSGAIVYELLYTTPLVEAFEGTNFDASDVSRTQTLLYAILGALMGVLGALFIRCVRSIYELRMRHYPGTNRYFLVGVVALFASALQYPFRLFALDPRATINDLFKAVPLYQTDHFGWTELILMPIIKFILVALSIGLPLPAGVFVPSFLIGAGFGRLYGELMRVVFGNAIVPGSYAVVGAAAFTAGVTRALSCAVIIFEVTGQIRHLVPVLISVLLAVIVGNAFNRSLYETLVLMKHLPYMPILRRDRSPEMTAREIMHPIEGEPHLFPDSEPQHIKGILEKFPNRLVFPVIDANGYLLGAISRKEIVDRLQHVLEDVPEPIAGHRTLVLLDAADLSENIEGLVDETPSGEHSSKGKRTATVLEPTSSLVVPCDVSPIVVTSYSLVRQLHFLFVMLMPSMIYVTERGKLVGIVEREDVAYGYREPEQTS</sequence>
<dbReference type="InterPro" id="IPR014743">
    <property type="entry name" value="Cl-channel_core"/>
</dbReference>
<protein>
    <submittedName>
        <fullName evidence="10">Probable CLC-type chloride channel</fullName>
    </submittedName>
</protein>
<gene>
    <name evidence="10" type="ORF">CYME_CMQ133C</name>
</gene>
<reference evidence="10 11" key="2">
    <citation type="journal article" date="2007" name="BMC Biol.">
        <title>A 100%-complete sequence reveals unusually simple genomic features in the hot-spring red alga Cyanidioschyzon merolae.</title>
        <authorList>
            <person name="Nozaki H."/>
            <person name="Takano H."/>
            <person name="Misumi O."/>
            <person name="Terasawa K."/>
            <person name="Matsuzaki M."/>
            <person name="Maruyama S."/>
            <person name="Nishida K."/>
            <person name="Yagisawa F."/>
            <person name="Yoshida Y."/>
            <person name="Fujiwara T."/>
            <person name="Takio S."/>
            <person name="Tamura K."/>
            <person name="Chung S.J."/>
            <person name="Nakamura S."/>
            <person name="Kuroiwa H."/>
            <person name="Tanaka K."/>
            <person name="Sato N."/>
            <person name="Kuroiwa T."/>
        </authorList>
    </citation>
    <scope>NUCLEOTIDE SEQUENCE [LARGE SCALE GENOMIC DNA]</scope>
    <source>
        <strain evidence="10 11">10D</strain>
    </source>
</reference>
<dbReference type="OrthoDB" id="4564at2759"/>
<keyword evidence="3 9" id="KW-0812">Transmembrane</keyword>
<dbReference type="eggNOG" id="KOG0476">
    <property type="taxonomic scope" value="Eukaryota"/>
</dbReference>
<dbReference type="GO" id="GO:0016020">
    <property type="term" value="C:membrane"/>
    <property type="evidence" value="ECO:0007669"/>
    <property type="project" value="UniProtKB-SubCell"/>
</dbReference>
<dbReference type="AlphaFoldDB" id="M1UVK6"/>
<dbReference type="PANTHER" id="PTHR45720:SF10">
    <property type="entry name" value="CHLORIDE CHANNEL PROTEIN 2"/>
    <property type="match status" value="1"/>
</dbReference>
<dbReference type="RefSeq" id="XP_005538077.1">
    <property type="nucleotide sequence ID" value="XM_005538020.1"/>
</dbReference>
<feature type="transmembrane region" description="Helical" evidence="9">
    <location>
        <begin position="190"/>
        <end position="209"/>
    </location>
</feature>
<dbReference type="Pfam" id="PF00654">
    <property type="entry name" value="Voltage_CLC"/>
    <property type="match status" value="1"/>
</dbReference>
<feature type="transmembrane region" description="Helical" evidence="9">
    <location>
        <begin position="411"/>
        <end position="440"/>
    </location>
</feature>
<keyword evidence="7 9" id="KW-0472">Membrane</keyword>
<dbReference type="HOGENOM" id="CLU_006904_2_0_1"/>
<dbReference type="STRING" id="280699.M1UVK6"/>
<dbReference type="PRINTS" id="PR00762">
    <property type="entry name" value="CLCHANNEL"/>
</dbReference>
<dbReference type="Gene3D" id="3.10.580.10">
    <property type="entry name" value="CBS-domain"/>
    <property type="match status" value="2"/>
</dbReference>
<dbReference type="PANTHER" id="PTHR45720">
    <property type="entry name" value="CHLORIDE CHANNEL PROTEIN 2"/>
    <property type="match status" value="1"/>
</dbReference>
<evidence type="ECO:0000256" key="1">
    <source>
        <dbReference type="ARBA" id="ARBA00004141"/>
    </source>
</evidence>
<feature type="transmembrane region" description="Helical" evidence="9">
    <location>
        <begin position="244"/>
        <end position="267"/>
    </location>
</feature>
<dbReference type="SUPFAM" id="SSF81340">
    <property type="entry name" value="Clc chloride channel"/>
    <property type="match status" value="1"/>
</dbReference>